<dbReference type="EMBL" id="JBHUFU010000015">
    <property type="protein sequence ID" value="MFD1832420.1"/>
    <property type="molecule type" value="Genomic_DNA"/>
</dbReference>
<feature type="transmembrane region" description="Helical" evidence="1">
    <location>
        <begin position="37"/>
        <end position="60"/>
    </location>
</feature>
<evidence type="ECO:0000313" key="2">
    <source>
        <dbReference type="EMBL" id="MFD1832420.1"/>
    </source>
</evidence>
<keyword evidence="1" id="KW-1133">Transmembrane helix</keyword>
<proteinExistence type="predicted"/>
<protein>
    <submittedName>
        <fullName evidence="2">Uncharacterized protein</fullName>
    </submittedName>
</protein>
<comment type="caution">
    <text evidence="2">The sequence shown here is derived from an EMBL/GenBank/DDBJ whole genome shotgun (WGS) entry which is preliminary data.</text>
</comment>
<reference evidence="3" key="1">
    <citation type="journal article" date="2019" name="Int. J. Syst. Evol. Microbiol.">
        <title>The Global Catalogue of Microorganisms (GCM) 10K type strain sequencing project: providing services to taxonomists for standard genome sequencing and annotation.</title>
        <authorList>
            <consortium name="The Broad Institute Genomics Platform"/>
            <consortium name="The Broad Institute Genome Sequencing Center for Infectious Disease"/>
            <person name="Wu L."/>
            <person name="Ma J."/>
        </authorList>
    </citation>
    <scope>NUCLEOTIDE SEQUENCE [LARGE SCALE GENOMIC DNA]</scope>
    <source>
        <strain evidence="3">CGMCC 4.7455</strain>
    </source>
</reference>
<accession>A0ABW4PQY7</accession>
<feature type="transmembrane region" description="Helical" evidence="1">
    <location>
        <begin position="93"/>
        <end position="113"/>
    </location>
</feature>
<evidence type="ECO:0000256" key="1">
    <source>
        <dbReference type="SAM" id="Phobius"/>
    </source>
</evidence>
<feature type="transmembrane region" description="Helical" evidence="1">
    <location>
        <begin position="6"/>
        <end position="25"/>
    </location>
</feature>
<gene>
    <name evidence="2" type="ORF">ACFSJS_22630</name>
</gene>
<dbReference type="Proteomes" id="UP001597365">
    <property type="component" value="Unassembled WGS sequence"/>
</dbReference>
<organism evidence="2 3">
    <name type="scientific">Streptomyces desertarenae</name>
    <dbReference type="NCBI Taxonomy" id="2666184"/>
    <lineage>
        <taxon>Bacteria</taxon>
        <taxon>Bacillati</taxon>
        <taxon>Actinomycetota</taxon>
        <taxon>Actinomycetes</taxon>
        <taxon>Kitasatosporales</taxon>
        <taxon>Streptomycetaceae</taxon>
        <taxon>Streptomyces</taxon>
    </lineage>
</organism>
<feature type="transmembrane region" description="Helical" evidence="1">
    <location>
        <begin position="125"/>
        <end position="147"/>
    </location>
</feature>
<keyword evidence="1" id="KW-0812">Transmembrane</keyword>
<evidence type="ECO:0000313" key="3">
    <source>
        <dbReference type="Proteomes" id="UP001597365"/>
    </source>
</evidence>
<keyword evidence="1" id="KW-0472">Membrane</keyword>
<keyword evidence="3" id="KW-1185">Reference proteome</keyword>
<sequence length="169" mass="16862">MNVAINLGSVAVALAILWANLRPWWKGGRDPKALLPFGAGAGIGSLATICVGGVLGWGAARAAGTSASLGEKGVSTTTGVSGSSSLPVAQMGVLTPEGAVVTVLLLVAVVLLFKASGKQDKRRIVGGALSFAILAFLPGVAATLQWWPQTVNWAGTQAVAMLSSGGGLL</sequence>
<dbReference type="RefSeq" id="WP_380903306.1">
    <property type="nucleotide sequence ID" value="NZ_JBHUFU010000015.1"/>
</dbReference>
<name>A0ABW4PQY7_9ACTN</name>